<keyword evidence="3" id="KW-0805">Transcription regulation</keyword>
<evidence type="ECO:0000313" key="10">
    <source>
        <dbReference type="EnsemblPlants" id="Zm00001eb284290_P001"/>
    </source>
</evidence>
<dbReference type="AlphaFoldDB" id="B4G0C2"/>
<feature type="compositionally biased region" description="Polar residues" evidence="6">
    <location>
        <begin position="71"/>
        <end position="84"/>
    </location>
</feature>
<evidence type="ECO:0000259" key="7">
    <source>
        <dbReference type="PROSITE" id="PS50888"/>
    </source>
</evidence>
<dbReference type="GO" id="GO:0000978">
    <property type="term" value="F:RNA polymerase II cis-regulatory region sequence-specific DNA binding"/>
    <property type="evidence" value="ECO:0000318"/>
    <property type="project" value="GO_Central"/>
</dbReference>
<reference evidence="8" key="1">
    <citation type="journal article" date="2009" name="PLoS Genet.">
        <title>Sequencing, mapping, and analysis of 27,455 maize full-length cDNAs.</title>
        <authorList>
            <person name="Soderlund C."/>
            <person name="Descour A."/>
            <person name="Kudrna D."/>
            <person name="Bomhoff M."/>
            <person name="Boyd L."/>
            <person name="Currie J."/>
            <person name="Angelova A."/>
            <person name="Collura K."/>
            <person name="Wissotski M."/>
            <person name="Ashley E."/>
            <person name="Morrow D."/>
            <person name="Fernandes J."/>
            <person name="Walbot V."/>
            <person name="Yu Y."/>
        </authorList>
    </citation>
    <scope>NUCLEOTIDE SEQUENCE</scope>
    <source>
        <strain evidence="8">B73</strain>
    </source>
</reference>
<dbReference type="STRING" id="4577.B4G0C2"/>
<dbReference type="SUPFAM" id="SSF47459">
    <property type="entry name" value="HLH, helix-loop-helix DNA-binding domain"/>
    <property type="match status" value="1"/>
</dbReference>
<feature type="compositionally biased region" description="Polar residues" evidence="6">
    <location>
        <begin position="340"/>
        <end position="349"/>
    </location>
</feature>
<reference evidence="10" key="5">
    <citation type="submission" date="2021-05" db="UniProtKB">
        <authorList>
            <consortium name="EnsemblPlants"/>
        </authorList>
    </citation>
    <scope>IDENTIFICATION</scope>
    <source>
        <strain evidence="10">cv. B73</strain>
    </source>
</reference>
<dbReference type="InterPro" id="IPR045843">
    <property type="entry name" value="IND-like"/>
</dbReference>
<evidence type="ECO:0000256" key="1">
    <source>
        <dbReference type="ARBA" id="ARBA00004123"/>
    </source>
</evidence>
<reference evidence="10" key="4">
    <citation type="submission" date="2019-07" db="EMBL/GenBank/DDBJ databases">
        <authorList>
            <person name="Seetharam A."/>
            <person name="Woodhouse M."/>
            <person name="Cannon E."/>
        </authorList>
    </citation>
    <scope>NUCLEOTIDE SEQUENCE [LARGE SCALE GENOMIC DNA]</scope>
    <source>
        <strain evidence="10">cv. B73</strain>
    </source>
</reference>
<evidence type="ECO:0000256" key="3">
    <source>
        <dbReference type="ARBA" id="ARBA00023015"/>
    </source>
</evidence>
<dbReference type="EMBL" id="CM000782">
    <property type="protein sequence ID" value="AQK84756.1"/>
    <property type="molecule type" value="Genomic_DNA"/>
</dbReference>
<dbReference type="SMR" id="B4G0C2"/>
<dbReference type="GO" id="GO:0005634">
    <property type="term" value="C:nucleus"/>
    <property type="evidence" value="ECO:0000318"/>
    <property type="project" value="GO_Central"/>
</dbReference>
<evidence type="ECO:0000313" key="9">
    <source>
        <dbReference type="EMBL" id="AQK84754.1"/>
    </source>
</evidence>
<protein>
    <submittedName>
        <fullName evidence="9">Transcription factor bHLH133</fullName>
    </submittedName>
</protein>
<keyword evidence="12" id="KW-1267">Proteomics identification</keyword>
<dbReference type="Gramene" id="Zm00001eb284290_T001">
    <property type="protein sequence ID" value="Zm00001eb284290_P001"/>
    <property type="gene ID" value="Zm00001eb284290"/>
</dbReference>
<feature type="domain" description="BHLH" evidence="7">
    <location>
        <begin position="273"/>
        <end position="322"/>
    </location>
</feature>
<dbReference type="IntAct" id="B4G0C2">
    <property type="interactions" value="1"/>
</dbReference>
<dbReference type="GO" id="GO:0000981">
    <property type="term" value="F:DNA-binding transcription factor activity, RNA polymerase II-specific"/>
    <property type="evidence" value="ECO:0000318"/>
    <property type="project" value="GO_Central"/>
</dbReference>
<dbReference type="PANTHER" id="PTHR16223:SF375">
    <property type="entry name" value="OS05G0228400 PROTEIN"/>
    <property type="match status" value="1"/>
</dbReference>
<feature type="compositionally biased region" description="Low complexity" evidence="6">
    <location>
        <begin position="378"/>
        <end position="396"/>
    </location>
</feature>
<sequence length="438" mass="45484">MNRGEFQTSLVQQMIWSGGGGGNTTAAGSSNIMSSGFKQSCHEDQQEASRNLQLLPSLSSPSSLLFSNAQQFPHTTSSGQQLAHTNAGGAAAGSLPSLDDDGGSGQDSHMPESWSQMLLGEFAGERYAATACLLSKGVEDWGDHAAAAASACMVGGGGGVEEEGSAAMPLYSLYGGGSHSHSHLAAAGDHEMPPAPAAAAAGANKSQLSQMLLASSPRSCVTTSLGSNMLDFSNNGVPPAPDQLKSHHHHQSDNSSECNSTVTGSAIKKPRVQASSSAQSTLKVRKERLGDRITALHQIVSPFGKTDTASVLQETIGYIRFLLGQIEALSYPYMGHGNGTSIQNGPTTGERNHAGLLPDQYPGQLLNHNNNTGARQPAAVGQPDEQQQQQGGANNNDETKKDLRSRGLCLVPVSCTSHFGGDNAADYWAPAPLGGILR</sequence>
<dbReference type="RefSeq" id="NP_001142173.1">
    <property type="nucleotide sequence ID" value="NM_001148701.1"/>
</dbReference>
<dbReference type="PROSITE" id="PS50888">
    <property type="entry name" value="BHLH"/>
    <property type="match status" value="1"/>
</dbReference>
<dbReference type="EMBL" id="BT042810">
    <property type="protein sequence ID" value="ACF87815.1"/>
    <property type="molecule type" value="mRNA"/>
</dbReference>
<organism evidence="8">
    <name type="scientific">Zea mays</name>
    <name type="common">Maize</name>
    <dbReference type="NCBI Taxonomy" id="4577"/>
    <lineage>
        <taxon>Eukaryota</taxon>
        <taxon>Viridiplantae</taxon>
        <taxon>Streptophyta</taxon>
        <taxon>Embryophyta</taxon>
        <taxon>Tracheophyta</taxon>
        <taxon>Spermatophyta</taxon>
        <taxon>Magnoliopsida</taxon>
        <taxon>Liliopsida</taxon>
        <taxon>Poales</taxon>
        <taxon>Poaceae</taxon>
        <taxon>PACMAD clade</taxon>
        <taxon>Panicoideae</taxon>
        <taxon>Andropogonodae</taxon>
        <taxon>Andropogoneae</taxon>
        <taxon>Tripsacinae</taxon>
        <taxon>Zea</taxon>
    </lineage>
</organism>
<evidence type="ECO:0000313" key="8">
    <source>
        <dbReference type="EMBL" id="ACF87815.1"/>
    </source>
</evidence>
<dbReference type="OrthoDB" id="1839773at2759"/>
<dbReference type="KEGG" id="zma:100274340"/>
<dbReference type="HOGENOM" id="CLU_041735_3_0_1"/>
<dbReference type="InterPro" id="IPR045239">
    <property type="entry name" value="bHLH95_bHLH"/>
</dbReference>
<feature type="compositionally biased region" description="Low complexity" evidence="6">
    <location>
        <begin position="87"/>
        <end position="97"/>
    </location>
</feature>
<evidence type="ECO:0000256" key="6">
    <source>
        <dbReference type="SAM" id="MobiDB-lite"/>
    </source>
</evidence>
<dbReference type="PaxDb" id="4577-GRMZM2G030123_P01"/>
<feature type="compositionally biased region" description="Polar residues" evidence="6">
    <location>
        <begin position="253"/>
        <end position="264"/>
    </location>
</feature>
<name>B4G0C2_MAIZE</name>
<dbReference type="InterPro" id="IPR036638">
    <property type="entry name" value="HLH_DNA-bd_sf"/>
</dbReference>
<reference evidence="9" key="3">
    <citation type="submission" date="2015-12" db="EMBL/GenBank/DDBJ databases">
        <title>Update maize B73 reference genome by single molecule sequencing technologies.</title>
        <authorList>
            <consortium name="Maize Genome Sequencing Project"/>
            <person name="Ware D."/>
        </authorList>
    </citation>
    <scope>NUCLEOTIDE SEQUENCE</scope>
    <source>
        <tissue evidence="9">Seedling</tissue>
    </source>
</reference>
<keyword evidence="4" id="KW-0804">Transcription</keyword>
<dbReference type="GO" id="GO:0046983">
    <property type="term" value="F:protein dimerization activity"/>
    <property type="evidence" value="ECO:0007669"/>
    <property type="project" value="InterPro"/>
</dbReference>
<dbReference type="FunCoup" id="B4G0C2">
    <property type="interactions" value="2953"/>
</dbReference>
<evidence type="ECO:0000256" key="2">
    <source>
        <dbReference type="ARBA" id="ARBA00005510"/>
    </source>
</evidence>
<evidence type="ECO:0000256" key="4">
    <source>
        <dbReference type="ARBA" id="ARBA00023163"/>
    </source>
</evidence>
<dbReference type="ExpressionAtlas" id="B4G0C2">
    <property type="expression patterns" value="baseline and differential"/>
</dbReference>
<comment type="similarity">
    <text evidence="2">Belongs to the bHLH protein family.</text>
</comment>
<accession>B4G0C2</accession>
<dbReference type="Proteomes" id="UP000007305">
    <property type="component" value="Chromosome 6"/>
</dbReference>
<evidence type="ECO:0000313" key="11">
    <source>
        <dbReference type="Proteomes" id="UP000007305"/>
    </source>
</evidence>
<comment type="subcellular location">
    <subcellularLocation>
        <location evidence="1">Nucleus</location>
    </subcellularLocation>
</comment>
<keyword evidence="5" id="KW-0539">Nucleus</keyword>
<dbReference type="EMBL" id="CM000782">
    <property type="protein sequence ID" value="AQK84754.1"/>
    <property type="molecule type" value="Genomic_DNA"/>
</dbReference>
<feature type="region of interest" description="Disordered" evidence="6">
    <location>
        <begin position="71"/>
        <end position="111"/>
    </location>
</feature>
<keyword evidence="11" id="KW-1185">Reference proteome</keyword>
<feature type="region of interest" description="Disordered" evidence="6">
    <location>
        <begin position="340"/>
        <end position="401"/>
    </location>
</feature>
<evidence type="ECO:0000256" key="5">
    <source>
        <dbReference type="ARBA" id="ARBA00023242"/>
    </source>
</evidence>
<dbReference type="eggNOG" id="ENOG502QUMC">
    <property type="taxonomic scope" value="Eukaryota"/>
</dbReference>
<dbReference type="EnsemblPlants" id="Zm00001eb284290_T001">
    <property type="protein sequence ID" value="Zm00001eb284290_P001"/>
    <property type="gene ID" value="Zm00001eb284290"/>
</dbReference>
<reference evidence="11" key="2">
    <citation type="journal article" date="2009" name="Science">
        <title>The B73 maize genome: complexity, diversity, and dynamics.</title>
        <authorList>
            <person name="Schnable P.S."/>
            <person name="Ware D."/>
            <person name="Fulton R.S."/>
            <person name="Stein J.C."/>
            <person name="Wei F."/>
            <person name="Pasternak S."/>
            <person name="Liang C."/>
            <person name="Zhang J."/>
            <person name="Fulton L."/>
            <person name="Graves T.A."/>
            <person name="Minx P."/>
            <person name="Reily A.D."/>
            <person name="Courtney L."/>
            <person name="Kruchowski S.S."/>
            <person name="Tomlinson C."/>
            <person name="Strong C."/>
            <person name="Delehaunty K."/>
            <person name="Fronick C."/>
            <person name="Courtney B."/>
            <person name="Rock S.M."/>
            <person name="Belter E."/>
            <person name="Du F."/>
            <person name="Kim K."/>
            <person name="Abbott R.M."/>
            <person name="Cotton M."/>
            <person name="Levy A."/>
            <person name="Marchetto P."/>
            <person name="Ochoa K."/>
            <person name="Jackson S.M."/>
            <person name="Gillam B."/>
            <person name="Chen W."/>
            <person name="Yan L."/>
            <person name="Higginbotham J."/>
            <person name="Cardenas M."/>
            <person name="Waligorski J."/>
            <person name="Applebaum E."/>
            <person name="Phelps L."/>
            <person name="Falcone J."/>
            <person name="Kanchi K."/>
            <person name="Thane T."/>
            <person name="Scimone A."/>
            <person name="Thane N."/>
            <person name="Henke J."/>
            <person name="Wang T."/>
            <person name="Ruppert J."/>
            <person name="Shah N."/>
            <person name="Rotter K."/>
            <person name="Hodges J."/>
            <person name="Ingenthron E."/>
            <person name="Cordes M."/>
            <person name="Kohlberg S."/>
            <person name="Sgro J."/>
            <person name="Delgado B."/>
            <person name="Mead K."/>
            <person name="Chinwalla A."/>
            <person name="Leonard S."/>
            <person name="Crouse K."/>
            <person name="Collura K."/>
            <person name="Kudrna D."/>
            <person name="Currie J."/>
            <person name="He R."/>
            <person name="Angelova A."/>
            <person name="Rajasekar S."/>
            <person name="Mueller T."/>
            <person name="Lomeli R."/>
            <person name="Scara G."/>
            <person name="Ko A."/>
            <person name="Delaney K."/>
            <person name="Wissotski M."/>
            <person name="Lopez G."/>
            <person name="Campos D."/>
            <person name="Braidotti M."/>
            <person name="Ashley E."/>
            <person name="Golser W."/>
            <person name="Kim H."/>
            <person name="Lee S."/>
            <person name="Lin J."/>
            <person name="Dujmic Z."/>
            <person name="Kim W."/>
            <person name="Talag J."/>
            <person name="Zuccolo A."/>
            <person name="Fan C."/>
            <person name="Sebastian A."/>
            <person name="Kramer M."/>
            <person name="Spiegel L."/>
            <person name="Nascimento L."/>
            <person name="Zutavern T."/>
            <person name="Miller B."/>
            <person name="Ambroise C."/>
            <person name="Muller S."/>
            <person name="Spooner W."/>
            <person name="Narechania A."/>
            <person name="Ren L."/>
            <person name="Wei S."/>
            <person name="Kumari S."/>
            <person name="Faga B."/>
            <person name="Levy M.J."/>
            <person name="McMahan L."/>
            <person name="Van Buren P."/>
            <person name="Vaughn M.W."/>
            <person name="Ying K."/>
            <person name="Yeh C.-T."/>
            <person name="Emrich S.J."/>
            <person name="Jia Y."/>
            <person name="Kalyanaraman A."/>
            <person name="Hsia A.-P."/>
            <person name="Barbazuk W.B."/>
            <person name="Baucom R.S."/>
            <person name="Brutnell T.P."/>
            <person name="Carpita N.C."/>
            <person name="Chaparro C."/>
            <person name="Chia J.-M."/>
            <person name="Deragon J.-M."/>
            <person name="Estill J.C."/>
            <person name="Fu Y."/>
            <person name="Jeddeloh J.A."/>
            <person name="Han Y."/>
            <person name="Lee H."/>
            <person name="Li P."/>
            <person name="Lisch D.R."/>
            <person name="Liu S."/>
            <person name="Liu Z."/>
            <person name="Nagel D.H."/>
            <person name="McCann M.C."/>
            <person name="SanMiguel P."/>
            <person name="Myers A.M."/>
            <person name="Nettleton D."/>
            <person name="Nguyen J."/>
            <person name="Penning B.W."/>
            <person name="Ponnala L."/>
            <person name="Schneider K.L."/>
            <person name="Schwartz D.C."/>
            <person name="Sharma A."/>
            <person name="Soderlund C."/>
            <person name="Springer N.M."/>
            <person name="Sun Q."/>
            <person name="Wang H."/>
            <person name="Waterman M."/>
            <person name="Westerman R."/>
            <person name="Wolfgruber T.K."/>
            <person name="Yang L."/>
            <person name="Yu Y."/>
            <person name="Zhang L."/>
            <person name="Zhou S."/>
            <person name="Zhu Q."/>
            <person name="Bennetzen J.L."/>
            <person name="Dawe R.K."/>
            <person name="Jiang J."/>
            <person name="Jiang N."/>
            <person name="Presting G.G."/>
            <person name="Wessler S.R."/>
            <person name="Aluru S."/>
            <person name="Martienssen R.A."/>
            <person name="Clifton S.W."/>
            <person name="McCombie W.R."/>
            <person name="Wing R.A."/>
            <person name="Wilson R.K."/>
        </authorList>
    </citation>
    <scope>NUCLEOTIDE SEQUENCE [LARGE SCALE GENOMIC DNA]</scope>
    <source>
        <strain evidence="11">cv. B73</strain>
    </source>
</reference>
<dbReference type="CDD" id="cd11393">
    <property type="entry name" value="bHLH_AtbHLH_like"/>
    <property type="match status" value="1"/>
</dbReference>
<evidence type="ECO:0007829" key="12">
    <source>
        <dbReference type="PeptideAtlas" id="B4G0C2"/>
    </source>
</evidence>
<gene>
    <name evidence="10" type="primary">LOC100274340</name>
    <name evidence="9" type="ORF">ZEAMMB73_Zm00001d037771</name>
</gene>
<dbReference type="GeneID" id="100274340"/>
<dbReference type="InterPro" id="IPR011598">
    <property type="entry name" value="bHLH_dom"/>
</dbReference>
<dbReference type="PANTHER" id="PTHR16223">
    <property type="entry name" value="TRANSCRIPTION FACTOR BHLH83-RELATED"/>
    <property type="match status" value="1"/>
</dbReference>
<proteinExistence type="evidence at protein level"/>
<feature type="region of interest" description="Disordered" evidence="6">
    <location>
        <begin position="233"/>
        <end position="281"/>
    </location>
</feature>
<dbReference type="GO" id="GO:0006357">
    <property type="term" value="P:regulation of transcription by RNA polymerase II"/>
    <property type="evidence" value="ECO:0000318"/>
    <property type="project" value="GO_Central"/>
</dbReference>